<feature type="binding site" evidence="6">
    <location>
        <position position="124"/>
    </location>
    <ligand>
        <name>Zn(2+)</name>
        <dbReference type="ChEBI" id="CHEBI:29105"/>
    </ligand>
</feature>
<feature type="binding site" evidence="6">
    <location>
        <position position="179"/>
    </location>
    <ligand>
        <name>a divalent metal cation</name>
        <dbReference type="ChEBI" id="CHEBI:60240"/>
        <label>2</label>
    </ligand>
</feature>
<dbReference type="AlphaFoldDB" id="A0A1G7UWX6"/>
<dbReference type="Gene3D" id="3.90.79.20">
    <property type="match status" value="1"/>
</dbReference>
<dbReference type="PROSITE" id="PS00893">
    <property type="entry name" value="NUDIX_BOX"/>
    <property type="match status" value="1"/>
</dbReference>
<evidence type="ECO:0000256" key="1">
    <source>
        <dbReference type="ARBA" id="ARBA00022723"/>
    </source>
</evidence>
<dbReference type="InterPro" id="IPR015797">
    <property type="entry name" value="NUDIX_hydrolase-like_dom_sf"/>
</dbReference>
<evidence type="ECO:0000256" key="5">
    <source>
        <dbReference type="ARBA" id="ARBA00023211"/>
    </source>
</evidence>
<dbReference type="PANTHER" id="PTHR11383:SF3">
    <property type="entry name" value="NAD(P)H PYROPHOSPHATASE NUDT13, MITOCHONDRIAL"/>
    <property type="match status" value="1"/>
</dbReference>
<feature type="binding site" evidence="6">
    <location>
        <position position="224"/>
    </location>
    <ligand>
        <name>a divalent metal cation</name>
        <dbReference type="ChEBI" id="CHEBI:60240"/>
        <label>1</label>
    </ligand>
</feature>
<feature type="binding site" evidence="6">
    <location>
        <position position="116"/>
    </location>
    <ligand>
        <name>substrate</name>
    </ligand>
</feature>
<dbReference type="EMBL" id="FNCY01000001">
    <property type="protein sequence ID" value="SDG52105.1"/>
    <property type="molecule type" value="Genomic_DNA"/>
</dbReference>
<dbReference type="InterPro" id="IPR015375">
    <property type="entry name" value="NADH_PPase-like_N"/>
</dbReference>
<dbReference type="InterPro" id="IPR020084">
    <property type="entry name" value="NUDIX_hydrolase_CS"/>
</dbReference>
<keyword evidence="3 6" id="KW-0460">Magnesium</keyword>
<comment type="function">
    <text evidence="6">mRNA decapping enzyme that specifically removes the nicotinamide adenine dinucleotide (NAD) cap from a subset of mRNAs by hydrolyzing the diphosphate linkage to produce nicotinamide mononucleotide (NMN) and 5' monophosphate mRNA. The NAD-cap is present at the 5'-end of some mRNAs and stabilizes RNA against 5'-processing. Has preference for mRNAs with a 5'-end purine. Catalyzes the hydrolysis of a broad range of dinucleotide pyrophosphates.</text>
</comment>
<organism evidence="8 9">
    <name type="scientific">Propionivibrio dicarboxylicus</name>
    <dbReference type="NCBI Taxonomy" id="83767"/>
    <lineage>
        <taxon>Bacteria</taxon>
        <taxon>Pseudomonadati</taxon>
        <taxon>Pseudomonadota</taxon>
        <taxon>Betaproteobacteria</taxon>
        <taxon>Rhodocyclales</taxon>
        <taxon>Rhodocyclaceae</taxon>
        <taxon>Propionivibrio</taxon>
    </lineage>
</organism>
<keyword evidence="2 6" id="KW-0378">Hydrolase</keyword>
<evidence type="ECO:0000256" key="6">
    <source>
        <dbReference type="HAMAP-Rule" id="MF_00297"/>
    </source>
</evidence>
<comment type="catalytic activity">
    <reaction evidence="6">
        <text>a 5'-end NAD(+)-phospho-ribonucleoside in mRNA + H2O = a 5'-end phospho-adenosine-phospho-ribonucleoside in mRNA + beta-nicotinamide D-ribonucleotide + 2 H(+)</text>
        <dbReference type="Rhea" id="RHEA:60876"/>
        <dbReference type="Rhea" id="RHEA-COMP:15698"/>
        <dbReference type="Rhea" id="RHEA-COMP:15719"/>
        <dbReference type="ChEBI" id="CHEBI:14649"/>
        <dbReference type="ChEBI" id="CHEBI:15377"/>
        <dbReference type="ChEBI" id="CHEBI:15378"/>
        <dbReference type="ChEBI" id="CHEBI:144029"/>
        <dbReference type="ChEBI" id="CHEBI:144051"/>
    </reaction>
</comment>
<dbReference type="PROSITE" id="PS51462">
    <property type="entry name" value="NUDIX"/>
    <property type="match status" value="1"/>
</dbReference>
<feature type="short sequence motif" description="Nudix box" evidence="6">
    <location>
        <begin position="164"/>
        <end position="185"/>
    </location>
</feature>
<dbReference type="Pfam" id="PF09297">
    <property type="entry name" value="Zn_ribbon_NUD"/>
    <property type="match status" value="1"/>
</dbReference>
<dbReference type="InterPro" id="IPR020476">
    <property type="entry name" value="Nudix_hydrolase"/>
</dbReference>
<comment type="catalytic activity">
    <reaction evidence="6">
        <text>NADH + H2O = reduced beta-nicotinamide D-ribonucleotide + AMP + 2 H(+)</text>
        <dbReference type="Rhea" id="RHEA:48868"/>
        <dbReference type="ChEBI" id="CHEBI:15377"/>
        <dbReference type="ChEBI" id="CHEBI:15378"/>
        <dbReference type="ChEBI" id="CHEBI:57945"/>
        <dbReference type="ChEBI" id="CHEBI:90832"/>
        <dbReference type="ChEBI" id="CHEBI:456215"/>
        <dbReference type="EC" id="3.6.1.22"/>
    </reaction>
</comment>
<dbReference type="InterPro" id="IPR000086">
    <property type="entry name" value="NUDIX_hydrolase_dom"/>
</dbReference>
<sequence length="262" mass="28403">MNEKAAYWILRCGGRILVRGGVSPEECFPYAVAADVGNPGGALRVGDWQGQPCYAADVDATPDNLSGELTGLREVFGVAGAEAFALAGRGSLLLDWQRNHRHCGRCATPTVKKTTEFAMECPACGLLAYPRISPAVMVLVTRGDRLLLARSPHFRPGVFSALAGFVEAGETLEQCAVREVREEVGIEITNLRYFQSQPWPFPDSLMLAFFADYASGTITPDPSEIEAADWFSLDALPTLPDPVSISRRLIDAGCRRLAGLER</sequence>
<dbReference type="InterPro" id="IPR022925">
    <property type="entry name" value="RNA_Hydrolase_NudC"/>
</dbReference>
<dbReference type="NCBIfam" id="NF001299">
    <property type="entry name" value="PRK00241.1"/>
    <property type="match status" value="1"/>
</dbReference>
<keyword evidence="4 6" id="KW-0520">NAD</keyword>
<dbReference type="GO" id="GO:0008270">
    <property type="term" value="F:zinc ion binding"/>
    <property type="evidence" value="ECO:0007669"/>
    <property type="project" value="UniProtKB-UniRule"/>
</dbReference>
<dbReference type="PRINTS" id="PR00502">
    <property type="entry name" value="NUDIXFAMILY"/>
</dbReference>
<dbReference type="Pfam" id="PF00293">
    <property type="entry name" value="NUDIX"/>
    <property type="match status" value="1"/>
</dbReference>
<evidence type="ECO:0000256" key="2">
    <source>
        <dbReference type="ARBA" id="ARBA00022801"/>
    </source>
</evidence>
<evidence type="ECO:0000313" key="9">
    <source>
        <dbReference type="Proteomes" id="UP000198607"/>
    </source>
</evidence>
<dbReference type="GO" id="GO:0000287">
    <property type="term" value="F:magnesium ion binding"/>
    <property type="evidence" value="ECO:0007669"/>
    <property type="project" value="UniProtKB-UniRule"/>
</dbReference>
<feature type="binding site" evidence="6">
    <location>
        <position position="224"/>
    </location>
    <ligand>
        <name>a divalent metal cation</name>
        <dbReference type="ChEBI" id="CHEBI:60240"/>
        <label>3</label>
    </ligand>
</feature>
<dbReference type="HAMAP" id="MF_00297">
    <property type="entry name" value="Nudix_NudC"/>
    <property type="match status" value="1"/>
</dbReference>
<comment type="cofactor">
    <cofactor evidence="6">
        <name>Mg(2+)</name>
        <dbReference type="ChEBI" id="CHEBI:18420"/>
    </cofactor>
    <cofactor evidence="6">
        <name>Mn(2+)</name>
        <dbReference type="ChEBI" id="CHEBI:29035"/>
    </cofactor>
    <text evidence="6">Divalent metal cations. Mg(2+) or Mn(2+).</text>
</comment>
<dbReference type="InterPro" id="IPR049734">
    <property type="entry name" value="NudC-like_C"/>
</dbReference>
<protein>
    <recommendedName>
        <fullName evidence="6">NAD-capped RNA hydrolase NudC</fullName>
        <shortName evidence="6">DeNADding enzyme NudC</shortName>
        <ecNumber evidence="6">3.6.1.-</ecNumber>
    </recommendedName>
    <alternativeName>
        <fullName evidence="6">NADH pyrophosphatase</fullName>
        <ecNumber evidence="6">3.6.1.22</ecNumber>
    </alternativeName>
</protein>
<feature type="binding site" evidence="6">
    <location>
        <position position="73"/>
    </location>
    <ligand>
        <name>substrate</name>
    </ligand>
</feature>
<comment type="catalytic activity">
    <reaction evidence="6">
        <text>NAD(+) + H2O = beta-nicotinamide D-ribonucleotide + AMP + 2 H(+)</text>
        <dbReference type="Rhea" id="RHEA:11800"/>
        <dbReference type="ChEBI" id="CHEBI:14649"/>
        <dbReference type="ChEBI" id="CHEBI:15377"/>
        <dbReference type="ChEBI" id="CHEBI:15378"/>
        <dbReference type="ChEBI" id="CHEBI:57540"/>
        <dbReference type="ChEBI" id="CHEBI:456215"/>
        <dbReference type="EC" id="3.6.1.22"/>
    </reaction>
</comment>
<dbReference type="InterPro" id="IPR015376">
    <property type="entry name" value="Znr_NADH_PPase"/>
</dbReference>
<dbReference type="STRING" id="83767.SAMN05660652_00022"/>
<feature type="binding site" evidence="6">
    <location>
        <position position="106"/>
    </location>
    <ligand>
        <name>Zn(2+)</name>
        <dbReference type="ChEBI" id="CHEBI:29105"/>
    </ligand>
</feature>
<proteinExistence type="inferred from homology"/>
<reference evidence="8 9" key="1">
    <citation type="submission" date="2016-10" db="EMBL/GenBank/DDBJ databases">
        <authorList>
            <person name="de Groot N.N."/>
        </authorList>
    </citation>
    <scope>NUCLEOTIDE SEQUENCE [LARGE SCALE GENOMIC DNA]</scope>
    <source>
        <strain evidence="8 9">DSM 5885</strain>
    </source>
</reference>
<feature type="binding site" evidence="6">
    <location>
        <begin position="197"/>
        <end position="204"/>
    </location>
    <ligand>
        <name>substrate</name>
    </ligand>
</feature>
<gene>
    <name evidence="6" type="primary">nudC</name>
    <name evidence="8" type="ORF">SAMN05660652_00022</name>
</gene>
<feature type="binding site" evidence="6">
    <location>
        <position position="129"/>
    </location>
    <ligand>
        <name>substrate</name>
    </ligand>
</feature>
<keyword evidence="6" id="KW-0862">Zinc</keyword>
<comment type="caution">
    <text evidence="6">Lacks conserved residue(s) required for the propagation of feature annotation.</text>
</comment>
<dbReference type="Gene3D" id="3.90.79.10">
    <property type="entry name" value="Nucleoside Triphosphate Pyrophosphohydrolase"/>
    <property type="match status" value="1"/>
</dbReference>
<dbReference type="GO" id="GO:0035529">
    <property type="term" value="F:NADH pyrophosphatase activity"/>
    <property type="evidence" value="ECO:0007669"/>
    <property type="project" value="RHEA"/>
</dbReference>
<dbReference type="CDD" id="cd03429">
    <property type="entry name" value="NUDIX_NADH_pyrophosphatase_Nudt13"/>
    <property type="match status" value="1"/>
</dbReference>
<name>A0A1G7UWX6_9RHOO</name>
<keyword evidence="1 6" id="KW-0479">Metal-binding</keyword>
<feature type="domain" description="Nudix hydrolase" evidence="7">
    <location>
        <begin position="130"/>
        <end position="253"/>
    </location>
</feature>
<accession>A0A1G7UWX6</accession>
<evidence type="ECO:0000256" key="3">
    <source>
        <dbReference type="ARBA" id="ARBA00022842"/>
    </source>
</evidence>
<dbReference type="RefSeq" id="WP_245715434.1">
    <property type="nucleotide sequence ID" value="NZ_FNCY01000001.1"/>
</dbReference>
<feature type="binding site" evidence="6">
    <location>
        <position position="179"/>
    </location>
    <ligand>
        <name>a divalent metal cation</name>
        <dbReference type="ChEBI" id="CHEBI:60240"/>
        <label>3</label>
    </ligand>
</feature>
<feature type="binding site" evidence="6">
    <location>
        <position position="121"/>
    </location>
    <ligand>
        <name>Zn(2+)</name>
        <dbReference type="ChEBI" id="CHEBI:29105"/>
    </ligand>
</feature>
<dbReference type="EC" id="3.6.1.22" evidence="6"/>
<dbReference type="SUPFAM" id="SSF55811">
    <property type="entry name" value="Nudix"/>
    <property type="match status" value="2"/>
</dbReference>
<keyword evidence="5 6" id="KW-0464">Manganese</keyword>
<keyword evidence="9" id="KW-1185">Reference proteome</keyword>
<comment type="similarity">
    <text evidence="6">Belongs to the Nudix hydrolase family. NudC subfamily.</text>
</comment>
<dbReference type="GO" id="GO:0110153">
    <property type="term" value="F:RNA NAD-cap (NMN-forming) hydrolase activity"/>
    <property type="evidence" value="ECO:0007669"/>
    <property type="project" value="RHEA"/>
</dbReference>
<dbReference type="Pfam" id="PF09296">
    <property type="entry name" value="NUDIX-like"/>
    <property type="match status" value="1"/>
</dbReference>
<feature type="binding site" evidence="6">
    <location>
        <position position="163"/>
    </location>
    <ligand>
        <name>a divalent metal cation</name>
        <dbReference type="ChEBI" id="CHEBI:60240"/>
        <label>1</label>
    </ligand>
</feature>
<dbReference type="EC" id="3.6.1.-" evidence="6"/>
<dbReference type="PANTHER" id="PTHR11383">
    <property type="entry name" value="NUCLEOSIDE DIPHOSPHATE-LINKED MOIETY X MOTIF 13"/>
    <property type="match status" value="1"/>
</dbReference>
<dbReference type="GO" id="GO:0000210">
    <property type="term" value="F:NAD+ diphosphatase activity"/>
    <property type="evidence" value="ECO:0007669"/>
    <property type="project" value="UniProtKB-UniRule"/>
</dbReference>
<dbReference type="Proteomes" id="UP000198607">
    <property type="component" value="Unassembled WGS sequence"/>
</dbReference>
<evidence type="ECO:0000313" key="8">
    <source>
        <dbReference type="EMBL" id="SDG52105.1"/>
    </source>
</evidence>
<comment type="subunit">
    <text evidence="6">Homodimer.</text>
</comment>
<feature type="binding site" evidence="6">
    <location>
        <position position="183"/>
    </location>
    <ligand>
        <name>a divalent metal cation</name>
        <dbReference type="ChEBI" id="CHEBI:60240"/>
        <label>3</label>
    </ligand>
</feature>
<evidence type="ECO:0000259" key="7">
    <source>
        <dbReference type="PROSITE" id="PS51462"/>
    </source>
</evidence>
<feature type="binding site" evidence="6">
    <location>
        <position position="183"/>
    </location>
    <ligand>
        <name>a divalent metal cation</name>
        <dbReference type="ChEBI" id="CHEBI:60240"/>
        <label>1</label>
    </ligand>
</feature>
<dbReference type="GO" id="GO:0030145">
    <property type="term" value="F:manganese ion binding"/>
    <property type="evidence" value="ECO:0007669"/>
    <property type="project" value="UniProtKB-UniRule"/>
</dbReference>
<comment type="cofactor">
    <cofactor evidence="6">
        <name>Zn(2+)</name>
        <dbReference type="ChEBI" id="CHEBI:29105"/>
    </cofactor>
    <text evidence="6">Binds 1 zinc ion per subunit.</text>
</comment>
<feature type="binding site" evidence="6">
    <location>
        <position position="103"/>
    </location>
    <ligand>
        <name>Zn(2+)</name>
        <dbReference type="ChEBI" id="CHEBI:29105"/>
    </ligand>
</feature>
<evidence type="ECO:0000256" key="4">
    <source>
        <dbReference type="ARBA" id="ARBA00023027"/>
    </source>
</evidence>